<name>A0A8T2Q429_CERRI</name>
<comment type="caution">
    <text evidence="2">The sequence shown here is derived from an EMBL/GenBank/DDBJ whole genome shotgun (WGS) entry which is preliminary data.</text>
</comment>
<dbReference type="EMBL" id="CM035443">
    <property type="protein sequence ID" value="KAH7278425.1"/>
    <property type="molecule type" value="Genomic_DNA"/>
</dbReference>
<dbReference type="AlphaFoldDB" id="A0A8T2Q429"/>
<feature type="transmembrane region" description="Helical" evidence="1">
    <location>
        <begin position="6"/>
        <end position="27"/>
    </location>
</feature>
<sequence length="107" mass="12107">MRLLKFLVFVKLLICTSIVLMMLRFAVELQGTFWRGDQDSGATNGLLNQVGYRRLLCSFLTNTKAERAHGDSSLENLKKNIGTIMAMQQSTFQIDYTSHATHPPKNN</sequence>
<keyword evidence="1" id="KW-0812">Transmembrane</keyword>
<evidence type="ECO:0000313" key="3">
    <source>
        <dbReference type="Proteomes" id="UP000825935"/>
    </source>
</evidence>
<organism evidence="2 3">
    <name type="scientific">Ceratopteris richardii</name>
    <name type="common">Triangle waterfern</name>
    <dbReference type="NCBI Taxonomy" id="49495"/>
    <lineage>
        <taxon>Eukaryota</taxon>
        <taxon>Viridiplantae</taxon>
        <taxon>Streptophyta</taxon>
        <taxon>Embryophyta</taxon>
        <taxon>Tracheophyta</taxon>
        <taxon>Polypodiopsida</taxon>
        <taxon>Polypodiidae</taxon>
        <taxon>Polypodiales</taxon>
        <taxon>Pteridineae</taxon>
        <taxon>Pteridaceae</taxon>
        <taxon>Parkerioideae</taxon>
        <taxon>Ceratopteris</taxon>
    </lineage>
</organism>
<accession>A0A8T2Q429</accession>
<keyword evidence="3" id="KW-1185">Reference proteome</keyword>
<dbReference type="Proteomes" id="UP000825935">
    <property type="component" value="Chromosome 38"/>
</dbReference>
<keyword evidence="1" id="KW-0472">Membrane</keyword>
<protein>
    <submittedName>
        <fullName evidence="2">Uncharacterized protein</fullName>
    </submittedName>
</protein>
<proteinExistence type="predicted"/>
<reference evidence="2" key="1">
    <citation type="submission" date="2021-08" db="EMBL/GenBank/DDBJ databases">
        <title>WGS assembly of Ceratopteris richardii.</title>
        <authorList>
            <person name="Marchant D.B."/>
            <person name="Chen G."/>
            <person name="Jenkins J."/>
            <person name="Shu S."/>
            <person name="Leebens-Mack J."/>
            <person name="Grimwood J."/>
            <person name="Schmutz J."/>
            <person name="Soltis P."/>
            <person name="Soltis D."/>
            <person name="Chen Z.-H."/>
        </authorList>
    </citation>
    <scope>NUCLEOTIDE SEQUENCE</scope>
    <source>
        <strain evidence="2">Whitten #5841</strain>
        <tissue evidence="2">Leaf</tissue>
    </source>
</reference>
<keyword evidence="1" id="KW-1133">Transmembrane helix</keyword>
<gene>
    <name evidence="2" type="ORF">KP509_38G040400</name>
</gene>
<evidence type="ECO:0000313" key="2">
    <source>
        <dbReference type="EMBL" id="KAH7278425.1"/>
    </source>
</evidence>
<evidence type="ECO:0000256" key="1">
    <source>
        <dbReference type="SAM" id="Phobius"/>
    </source>
</evidence>